<accession>A0A0F9MSR5</accession>
<organism evidence="1">
    <name type="scientific">marine sediment metagenome</name>
    <dbReference type="NCBI Taxonomy" id="412755"/>
    <lineage>
        <taxon>unclassified sequences</taxon>
        <taxon>metagenomes</taxon>
        <taxon>ecological metagenomes</taxon>
    </lineage>
</organism>
<dbReference type="AlphaFoldDB" id="A0A0F9MSR5"/>
<evidence type="ECO:0000313" key="1">
    <source>
        <dbReference type="EMBL" id="KKN10325.1"/>
    </source>
</evidence>
<dbReference type="EMBL" id="LAZR01004254">
    <property type="protein sequence ID" value="KKN10325.1"/>
    <property type="molecule type" value="Genomic_DNA"/>
</dbReference>
<protein>
    <submittedName>
        <fullName evidence="1">Uncharacterized protein</fullName>
    </submittedName>
</protein>
<gene>
    <name evidence="1" type="ORF">LCGC14_1037630</name>
</gene>
<comment type="caution">
    <text evidence="1">The sequence shown here is derived from an EMBL/GenBank/DDBJ whole genome shotgun (WGS) entry which is preliminary data.</text>
</comment>
<proteinExistence type="predicted"/>
<reference evidence="1" key="1">
    <citation type="journal article" date="2015" name="Nature">
        <title>Complex archaea that bridge the gap between prokaryotes and eukaryotes.</title>
        <authorList>
            <person name="Spang A."/>
            <person name="Saw J.H."/>
            <person name="Jorgensen S.L."/>
            <person name="Zaremba-Niedzwiedzka K."/>
            <person name="Martijn J."/>
            <person name="Lind A.E."/>
            <person name="van Eijk R."/>
            <person name="Schleper C."/>
            <person name="Guy L."/>
            <person name="Ettema T.J."/>
        </authorList>
    </citation>
    <scope>NUCLEOTIDE SEQUENCE</scope>
</reference>
<sequence length="71" mass="8145">MGIKVEHFRNTGYVAQCMDCNWDTTIDDKDTPLEKDVRNAIRRHIRQTGHSVNLEAVSATHYSKTGKMPQK</sequence>
<name>A0A0F9MSR5_9ZZZZ</name>